<keyword evidence="2" id="KW-1185">Reference proteome</keyword>
<reference evidence="1" key="1">
    <citation type="journal article" date="2023" name="J. Hazard. Mater.">
        <title>Anaerobic biodegradation of pyrene and benzo[a]pyrene by a new sulfate-reducing Desulforamulus aquiferis strain DSA.</title>
        <authorList>
            <person name="Zhang Z."/>
            <person name="Sun J."/>
            <person name="Gong X."/>
            <person name="Wang C."/>
            <person name="Wang H."/>
        </authorList>
    </citation>
    <scope>NUCLEOTIDE SEQUENCE</scope>
    <source>
        <strain evidence="1">DSA</strain>
    </source>
</reference>
<accession>A0AAW7ZAZ4</accession>
<dbReference type="AlphaFoldDB" id="A0AAW7ZAZ4"/>
<evidence type="ECO:0000313" key="2">
    <source>
        <dbReference type="Proteomes" id="UP001172911"/>
    </source>
</evidence>
<dbReference type="Proteomes" id="UP001172911">
    <property type="component" value="Unassembled WGS sequence"/>
</dbReference>
<dbReference type="Gene3D" id="3.50.50.60">
    <property type="entry name" value="FAD/NAD(P)-binding domain"/>
    <property type="match status" value="1"/>
</dbReference>
<protein>
    <submittedName>
        <fullName evidence="1">NAD(P)-binding protein</fullName>
    </submittedName>
</protein>
<proteinExistence type="predicted"/>
<sequence>MKVAILGAGMSGLAAGVVLERHGFVPDIYEQNSFISDHYSHIGVLFNMAYRGTTKQPLKYIKKTTFCGDIPPGKDNRINYS</sequence>
<gene>
    <name evidence="1" type="ORF">P6N53_04960</name>
</gene>
<dbReference type="RefSeq" id="WP_304541633.1">
    <property type="nucleotide sequence ID" value="NZ_JARPTC010000006.1"/>
</dbReference>
<evidence type="ECO:0000313" key="1">
    <source>
        <dbReference type="EMBL" id="MDO7786571.1"/>
    </source>
</evidence>
<dbReference type="EMBL" id="JARPTC010000006">
    <property type="protein sequence ID" value="MDO7786571.1"/>
    <property type="molecule type" value="Genomic_DNA"/>
</dbReference>
<organism evidence="1 2">
    <name type="scientific">Desulforamulus aquiferis</name>
    <dbReference type="NCBI Taxonomy" id="1397668"/>
    <lineage>
        <taxon>Bacteria</taxon>
        <taxon>Bacillati</taxon>
        <taxon>Bacillota</taxon>
        <taxon>Clostridia</taxon>
        <taxon>Eubacteriales</taxon>
        <taxon>Peptococcaceae</taxon>
        <taxon>Desulforamulus</taxon>
    </lineage>
</organism>
<dbReference type="InterPro" id="IPR036188">
    <property type="entry name" value="FAD/NAD-bd_sf"/>
</dbReference>
<name>A0AAW7ZAZ4_9FIRM</name>
<comment type="caution">
    <text evidence="1">The sequence shown here is derived from an EMBL/GenBank/DDBJ whole genome shotgun (WGS) entry which is preliminary data.</text>
</comment>
<dbReference type="Pfam" id="PF13450">
    <property type="entry name" value="NAD_binding_8"/>
    <property type="match status" value="1"/>
</dbReference>
<dbReference type="SUPFAM" id="SSF51905">
    <property type="entry name" value="FAD/NAD(P)-binding domain"/>
    <property type="match status" value="1"/>
</dbReference>
<reference evidence="1" key="2">
    <citation type="submission" date="2023-03" db="EMBL/GenBank/DDBJ databases">
        <authorList>
            <person name="Zhang Z."/>
        </authorList>
    </citation>
    <scope>NUCLEOTIDE SEQUENCE</scope>
    <source>
        <strain evidence="1">DSA</strain>
    </source>
</reference>